<organism evidence="2 3">
    <name type="scientific">Streptomyces cyaneofuscatus</name>
    <dbReference type="NCBI Taxonomy" id="66883"/>
    <lineage>
        <taxon>Bacteria</taxon>
        <taxon>Bacillati</taxon>
        <taxon>Actinomycetota</taxon>
        <taxon>Actinomycetes</taxon>
        <taxon>Kitasatosporales</taxon>
        <taxon>Streptomycetaceae</taxon>
        <taxon>Streptomyces</taxon>
    </lineage>
</organism>
<sequence>MRITVFLSSNPVPDRYRRAAEHLGRFIGEAGHTVVWGGTDLGLMKVLIDAVEEAGGKSEGISVGFLEQYTRPGSVMAIAQNLADRKERLLAGTEAVVVVAGGTGTLDEATDAIELRRHGMTSAPLIFLSTDGFYRPLQELLDRMHREDFLNVPLADVATFVETPEEVMAALHAIPASGMAEELMAMEPEPS</sequence>
<dbReference type="PANTHER" id="PTHR31223:SF70">
    <property type="entry name" value="LOG FAMILY PROTEIN YJL055W"/>
    <property type="match status" value="1"/>
</dbReference>
<evidence type="ECO:0000313" key="2">
    <source>
        <dbReference type="EMBL" id="WSB10534.1"/>
    </source>
</evidence>
<protein>
    <submittedName>
        <fullName evidence="2">LOG family protein</fullName>
    </submittedName>
</protein>
<accession>A0ABZ1F314</accession>
<dbReference type="EMBL" id="CP109083">
    <property type="protein sequence ID" value="WSB10534.1"/>
    <property type="molecule type" value="Genomic_DNA"/>
</dbReference>
<dbReference type="InterPro" id="IPR031100">
    <property type="entry name" value="LOG_fam"/>
</dbReference>
<comment type="similarity">
    <text evidence="1">Belongs to the LOG family.</text>
</comment>
<name>A0ABZ1F314_9ACTN</name>
<dbReference type="Pfam" id="PF03641">
    <property type="entry name" value="Lysine_decarbox"/>
    <property type="match status" value="1"/>
</dbReference>
<dbReference type="RefSeq" id="WP_326703379.1">
    <property type="nucleotide sequence ID" value="NZ_CP109083.1"/>
</dbReference>
<dbReference type="SUPFAM" id="SSF102405">
    <property type="entry name" value="MCP/YpsA-like"/>
    <property type="match status" value="1"/>
</dbReference>
<evidence type="ECO:0000313" key="3">
    <source>
        <dbReference type="Proteomes" id="UP001356428"/>
    </source>
</evidence>
<keyword evidence="3" id="KW-1185">Reference proteome</keyword>
<reference evidence="2 3" key="1">
    <citation type="submission" date="2022-10" db="EMBL/GenBank/DDBJ databases">
        <title>The complete genomes of actinobacterial strains from the NBC collection.</title>
        <authorList>
            <person name="Joergensen T.S."/>
            <person name="Alvarez Arevalo M."/>
            <person name="Sterndorff E.B."/>
            <person name="Faurdal D."/>
            <person name="Vuksanovic O."/>
            <person name="Mourched A.-S."/>
            <person name="Charusanti P."/>
            <person name="Shaw S."/>
            <person name="Blin K."/>
            <person name="Weber T."/>
        </authorList>
    </citation>
    <scope>NUCLEOTIDE SEQUENCE [LARGE SCALE GENOMIC DNA]</scope>
    <source>
        <strain evidence="2 3">NBC 01792</strain>
    </source>
</reference>
<dbReference type="PANTHER" id="PTHR31223">
    <property type="entry name" value="LOG FAMILY PROTEIN YJL055W"/>
    <property type="match status" value="1"/>
</dbReference>
<gene>
    <name evidence="2" type="ORF">OG849_26445</name>
</gene>
<evidence type="ECO:0000256" key="1">
    <source>
        <dbReference type="ARBA" id="ARBA00006763"/>
    </source>
</evidence>
<dbReference type="Proteomes" id="UP001356428">
    <property type="component" value="Chromosome"/>
</dbReference>
<dbReference type="Gene3D" id="3.40.50.450">
    <property type="match status" value="1"/>
</dbReference>
<proteinExistence type="inferred from homology"/>